<dbReference type="Gene3D" id="3.40.50.10600">
    <property type="entry name" value="SpoIIaa-like domains"/>
    <property type="match status" value="1"/>
</dbReference>
<dbReference type="InterPro" id="IPR036513">
    <property type="entry name" value="STAS_dom_sf"/>
</dbReference>
<proteinExistence type="predicted"/>
<dbReference type="Proteomes" id="UP000231259">
    <property type="component" value="Unassembled WGS sequence"/>
</dbReference>
<dbReference type="OrthoDB" id="9811577at2"/>
<evidence type="ECO:0000313" key="1">
    <source>
        <dbReference type="EMBL" id="PIL18989.1"/>
    </source>
</evidence>
<evidence type="ECO:0000313" key="2">
    <source>
        <dbReference type="Proteomes" id="UP000231259"/>
    </source>
</evidence>
<dbReference type="SUPFAM" id="SSF52091">
    <property type="entry name" value="SpoIIaa-like"/>
    <property type="match status" value="1"/>
</dbReference>
<reference evidence="1 2" key="1">
    <citation type="submission" date="2013-09" db="EMBL/GenBank/DDBJ databases">
        <title>Genome sequencing of Phaeobacter antarcticus sp. nov. SM1211.</title>
        <authorList>
            <person name="Zhang X.-Y."/>
            <person name="Liu C."/>
            <person name="Chen X.-L."/>
            <person name="Xie B.-B."/>
            <person name="Qin Q.-L."/>
            <person name="Rong J.-C."/>
            <person name="Zhang Y.-Z."/>
        </authorList>
    </citation>
    <scope>NUCLEOTIDE SEQUENCE [LARGE SCALE GENOMIC DNA]</scope>
    <source>
        <strain evidence="1 2">SM1211</strain>
    </source>
</reference>
<gene>
    <name evidence="1" type="ORF">P775_17180</name>
</gene>
<keyword evidence="2" id="KW-1185">Reference proteome</keyword>
<sequence length="188" mass="21337">MIEMMSIPEDGMLGFRVKGTVTEADYERILIPALESALCEHDRLRLLVRIENSYHHSSLRALFVDAKMGLTYWNKFDRVAVIVTRGALNRIMPVLIPCPVMVFPLSEQEAAMSWLCEPQENSAEQGVLSLPDADLPDVQSYEDDLKIFFCADDQDHHLPELVDLRNAVSGRNPNKRRAARQRVQVCPS</sequence>
<dbReference type="EMBL" id="AWWI01000117">
    <property type="protein sequence ID" value="PIL18989.1"/>
    <property type="molecule type" value="Genomic_DNA"/>
</dbReference>
<name>A0A2G8RBR1_9RHOB</name>
<accession>A0A2G8RBR1</accession>
<dbReference type="RefSeq" id="WP_099911977.1">
    <property type="nucleotide sequence ID" value="NZ_AWWI01000117.1"/>
</dbReference>
<comment type="caution">
    <text evidence="1">The sequence shown here is derived from an EMBL/GenBank/DDBJ whole genome shotgun (WGS) entry which is preliminary data.</text>
</comment>
<dbReference type="InterPro" id="IPR038396">
    <property type="entry name" value="SpoIIAA-like_sf"/>
</dbReference>
<dbReference type="AlphaFoldDB" id="A0A2G8RBR1"/>
<dbReference type="Pfam" id="PF11964">
    <property type="entry name" value="SpoIIAA-like"/>
    <property type="match status" value="1"/>
</dbReference>
<protein>
    <recommendedName>
        <fullName evidence="3">STAS/SEC14 domain-containing protein</fullName>
    </recommendedName>
</protein>
<organism evidence="1 2">
    <name type="scientific">Puniceibacterium antarcticum</name>
    <dbReference type="NCBI Taxonomy" id="1206336"/>
    <lineage>
        <taxon>Bacteria</taxon>
        <taxon>Pseudomonadati</taxon>
        <taxon>Pseudomonadota</taxon>
        <taxon>Alphaproteobacteria</taxon>
        <taxon>Rhodobacterales</taxon>
        <taxon>Paracoccaceae</taxon>
        <taxon>Puniceibacterium</taxon>
    </lineage>
</organism>
<evidence type="ECO:0008006" key="3">
    <source>
        <dbReference type="Google" id="ProtNLM"/>
    </source>
</evidence>
<dbReference type="InterPro" id="IPR021866">
    <property type="entry name" value="SpoIIAA-like"/>
</dbReference>